<dbReference type="Proteomes" id="UP000184226">
    <property type="component" value="Unassembled WGS sequence"/>
</dbReference>
<feature type="chain" id="PRO_5012816187" evidence="2">
    <location>
        <begin position="33"/>
        <end position="331"/>
    </location>
</feature>
<dbReference type="Gene3D" id="3.40.190.10">
    <property type="entry name" value="Periplasmic binding protein-like II"/>
    <property type="match status" value="1"/>
</dbReference>
<dbReference type="Gene3D" id="3.40.190.150">
    <property type="entry name" value="Bordetella uptake gene, domain 1"/>
    <property type="match status" value="1"/>
</dbReference>
<dbReference type="AlphaFoldDB" id="A0A1M5X754"/>
<keyword evidence="2" id="KW-0732">Signal</keyword>
<evidence type="ECO:0000256" key="2">
    <source>
        <dbReference type="SAM" id="SignalP"/>
    </source>
</evidence>
<dbReference type="RefSeq" id="WP_084136010.1">
    <property type="nucleotide sequence ID" value="NZ_FQXE01000006.1"/>
</dbReference>
<proteinExistence type="inferred from homology"/>
<keyword evidence="4" id="KW-1185">Reference proteome</keyword>
<gene>
    <name evidence="3" type="ORF">SAMN04488135_106193</name>
</gene>
<organism evidence="3 4">
    <name type="scientific">Pollutimonas bauzanensis</name>
    <dbReference type="NCBI Taxonomy" id="658167"/>
    <lineage>
        <taxon>Bacteria</taxon>
        <taxon>Pseudomonadati</taxon>
        <taxon>Pseudomonadota</taxon>
        <taxon>Betaproteobacteria</taxon>
        <taxon>Burkholderiales</taxon>
        <taxon>Alcaligenaceae</taxon>
        <taxon>Pollutimonas</taxon>
    </lineage>
</organism>
<keyword evidence="3" id="KW-0675">Receptor</keyword>
<name>A0A1M5X754_9BURK</name>
<reference evidence="3 4" key="1">
    <citation type="submission" date="2016-11" db="EMBL/GenBank/DDBJ databases">
        <authorList>
            <person name="Jaros S."/>
            <person name="Januszkiewicz K."/>
            <person name="Wedrychowicz H."/>
        </authorList>
    </citation>
    <scope>NUCLEOTIDE SEQUENCE [LARGE SCALE GENOMIC DNA]</scope>
    <source>
        <strain evidence="3 4">CGMCC 1.10190</strain>
    </source>
</reference>
<dbReference type="CDD" id="cd07012">
    <property type="entry name" value="PBP2_Bug_TTT"/>
    <property type="match status" value="1"/>
</dbReference>
<accession>A0A1M5X754</accession>
<dbReference type="PIRSF" id="PIRSF017082">
    <property type="entry name" value="YflP"/>
    <property type="match status" value="1"/>
</dbReference>
<dbReference type="Pfam" id="PF03401">
    <property type="entry name" value="TctC"/>
    <property type="match status" value="1"/>
</dbReference>
<dbReference type="InterPro" id="IPR042100">
    <property type="entry name" value="Bug_dom1"/>
</dbReference>
<protein>
    <submittedName>
        <fullName evidence="3">Tripartite-type tricarboxylate transporter, receptor component TctC</fullName>
    </submittedName>
</protein>
<evidence type="ECO:0000313" key="3">
    <source>
        <dbReference type="EMBL" id="SHH95596.1"/>
    </source>
</evidence>
<dbReference type="SUPFAM" id="SSF53850">
    <property type="entry name" value="Periplasmic binding protein-like II"/>
    <property type="match status" value="1"/>
</dbReference>
<dbReference type="OrthoDB" id="5171643at2"/>
<dbReference type="InterPro" id="IPR005064">
    <property type="entry name" value="BUG"/>
</dbReference>
<sequence>MKSPKSVFLPWRRASLAAAAVLLATAAGAASAADWPSRPIRIVVPSAPGGGTDLMARTLAQKLTEALKVSVIVENKPGGEEMIGAAVVANAPPDGYMILVAAANVAVNPATRSSMPYKAEDLKPISLTTLLPYVILINPKLPVKTVADLVAYSRKQPDGLNLATGGTSNLLASESFRLATGMRAMNIPYKGCAPSIMSVISGETDVTFCSAPAAAQPVSAGRLKALAITGDSRLDVLPGVPTTKELGDPKYQIDLVQWHGVFVPAATPPDIVQRLHDEIDKALSLPDVKERARQLGGVTAHLSLDQVAKFFDKEMAVSKQIVTDANITIGN</sequence>
<dbReference type="PANTHER" id="PTHR42928">
    <property type="entry name" value="TRICARBOXYLATE-BINDING PROTEIN"/>
    <property type="match status" value="1"/>
</dbReference>
<feature type="signal peptide" evidence="2">
    <location>
        <begin position="1"/>
        <end position="32"/>
    </location>
</feature>
<dbReference type="EMBL" id="FQXE01000006">
    <property type="protein sequence ID" value="SHH95596.1"/>
    <property type="molecule type" value="Genomic_DNA"/>
</dbReference>
<dbReference type="STRING" id="658167.SAMN04488135_106193"/>
<dbReference type="PANTHER" id="PTHR42928:SF5">
    <property type="entry name" value="BLR1237 PROTEIN"/>
    <property type="match status" value="1"/>
</dbReference>
<evidence type="ECO:0000313" key="4">
    <source>
        <dbReference type="Proteomes" id="UP000184226"/>
    </source>
</evidence>
<comment type="similarity">
    <text evidence="1">Belongs to the UPF0065 (bug) family.</text>
</comment>
<evidence type="ECO:0000256" key="1">
    <source>
        <dbReference type="ARBA" id="ARBA00006987"/>
    </source>
</evidence>